<accession>A0AAE9XPT7</accession>
<sequence length="69" mass="7257">MMNALAGKRFFRQLRDDYTGATAIEYGLIAALIAVAVLLSTGSLGETMVLMFDNLLGAAETGKEAASSE</sequence>
<proteinExistence type="predicted"/>
<dbReference type="Pfam" id="PF04964">
    <property type="entry name" value="Flp_Fap"/>
    <property type="match status" value="1"/>
</dbReference>
<keyword evidence="1" id="KW-1133">Transmembrane helix</keyword>
<dbReference type="InterPro" id="IPR007047">
    <property type="entry name" value="Flp_Fap"/>
</dbReference>
<dbReference type="EMBL" id="CP116805">
    <property type="protein sequence ID" value="WCL54161.1"/>
    <property type="molecule type" value="Genomic_DNA"/>
</dbReference>
<evidence type="ECO:0000256" key="1">
    <source>
        <dbReference type="SAM" id="Phobius"/>
    </source>
</evidence>
<feature type="transmembrane region" description="Helical" evidence="1">
    <location>
        <begin position="21"/>
        <end position="41"/>
    </location>
</feature>
<dbReference type="RefSeq" id="WP_289503880.1">
    <property type="nucleotide sequence ID" value="NZ_CP116805.1"/>
</dbReference>
<reference evidence="2" key="1">
    <citation type="submission" date="2023-01" db="EMBL/GenBank/DDBJ databases">
        <title>The genome sequence of Kordiimonadaceae bacterium 6D33.</title>
        <authorList>
            <person name="Liu Y."/>
        </authorList>
    </citation>
    <scope>NUCLEOTIDE SEQUENCE</scope>
    <source>
        <strain evidence="2">6D33</strain>
    </source>
</reference>
<organism evidence="2 3">
    <name type="scientific">Gimibacter soli</name>
    <dbReference type="NCBI Taxonomy" id="3024400"/>
    <lineage>
        <taxon>Bacteria</taxon>
        <taxon>Pseudomonadati</taxon>
        <taxon>Pseudomonadota</taxon>
        <taxon>Alphaproteobacteria</taxon>
        <taxon>Kordiimonadales</taxon>
        <taxon>Temperatibacteraceae</taxon>
        <taxon>Gimibacter</taxon>
    </lineage>
</organism>
<dbReference type="KEGG" id="gso:PH603_00120"/>
<gene>
    <name evidence="2" type="ORF">PH603_00120</name>
</gene>
<dbReference type="AlphaFoldDB" id="A0AAE9XPT7"/>
<dbReference type="Proteomes" id="UP001217500">
    <property type="component" value="Chromosome"/>
</dbReference>
<evidence type="ECO:0000313" key="3">
    <source>
        <dbReference type="Proteomes" id="UP001217500"/>
    </source>
</evidence>
<keyword evidence="1" id="KW-0472">Membrane</keyword>
<evidence type="ECO:0000313" key="2">
    <source>
        <dbReference type="EMBL" id="WCL54161.1"/>
    </source>
</evidence>
<name>A0AAE9XPT7_9PROT</name>
<keyword evidence="1" id="KW-0812">Transmembrane</keyword>
<keyword evidence="3" id="KW-1185">Reference proteome</keyword>
<protein>
    <submittedName>
        <fullName evidence="2">Flp family type IVb pilin</fullName>
    </submittedName>
</protein>